<protein>
    <submittedName>
        <fullName evidence="1">Siderophore-interacting protein</fullName>
    </submittedName>
</protein>
<evidence type="ECO:0000313" key="2">
    <source>
        <dbReference type="Proteomes" id="UP001523216"/>
    </source>
</evidence>
<proteinExistence type="predicted"/>
<organism evidence="1 2">
    <name type="scientific">Paractinoplanes hotanensis</name>
    <dbReference type="NCBI Taxonomy" id="2906497"/>
    <lineage>
        <taxon>Bacteria</taxon>
        <taxon>Bacillati</taxon>
        <taxon>Actinomycetota</taxon>
        <taxon>Actinomycetes</taxon>
        <taxon>Micromonosporales</taxon>
        <taxon>Micromonosporaceae</taxon>
        <taxon>Paractinoplanes</taxon>
    </lineage>
</organism>
<comment type="caution">
    <text evidence="1">The sequence shown here is derived from an EMBL/GenBank/DDBJ whole genome shotgun (WGS) entry which is preliminary data.</text>
</comment>
<gene>
    <name evidence="1" type="ORF">LXN57_00780</name>
</gene>
<name>A0ABT0XQP8_9ACTN</name>
<dbReference type="Proteomes" id="UP001523216">
    <property type="component" value="Unassembled WGS sequence"/>
</dbReference>
<dbReference type="PANTHER" id="PTHR30173">
    <property type="entry name" value="SIGMA 19 FACTOR"/>
    <property type="match status" value="1"/>
</dbReference>
<dbReference type="InterPro" id="IPR052704">
    <property type="entry name" value="ECF_Sigma-70_Domain"/>
</dbReference>
<evidence type="ECO:0000313" key="1">
    <source>
        <dbReference type="EMBL" id="MCM4076094.1"/>
    </source>
</evidence>
<keyword evidence="1" id="KW-0614">Plasmid</keyword>
<dbReference type="RefSeq" id="WP_251795879.1">
    <property type="nucleotide sequence ID" value="NZ_JAMQOL010000001.1"/>
</dbReference>
<reference evidence="1 2" key="1">
    <citation type="submission" date="2022-06" db="EMBL/GenBank/DDBJ databases">
        <title>Actinoplanes abujensis sp. nov., isolated from Nigerian arid soil.</title>
        <authorList>
            <person name="Ding P."/>
        </authorList>
    </citation>
    <scope>NUCLEOTIDE SEQUENCE [LARGE SCALE GENOMIC DNA]</scope>
    <source>
        <strain evidence="2">TRM88002</strain>
        <plasmid evidence="1">p1</plasmid>
    </source>
</reference>
<accession>A0ABT0XQP8</accession>
<dbReference type="EMBL" id="JAMQOL010000001">
    <property type="protein sequence ID" value="MCM4076094.1"/>
    <property type="molecule type" value="Genomic_DNA"/>
</dbReference>
<dbReference type="PANTHER" id="PTHR30173:SF43">
    <property type="entry name" value="ECF RNA POLYMERASE SIGMA FACTOR SIGI-RELATED"/>
    <property type="match status" value="1"/>
</dbReference>
<keyword evidence="2" id="KW-1185">Reference proteome</keyword>
<geneLocation type="plasmid" evidence="1">
    <name>p1</name>
</geneLocation>
<sequence>MHPLHLLAVACQAADLATVESQLAPGVVAVCDGGGLVSAPSEPVRGAAEVASLLLTLLAGTLLTRETVNGLPGLAARRADGTPLAVLVATGAPAEIGSLWIVLNPDKLRRWSLYS</sequence>